<name>A0AAV5IQY4_9ROSI</name>
<gene>
    <name evidence="1" type="ORF">SLEP1_g16444</name>
</gene>
<dbReference type="AlphaFoldDB" id="A0AAV5IQY4"/>
<comment type="caution">
    <text evidence="1">The sequence shown here is derived from an EMBL/GenBank/DDBJ whole genome shotgun (WGS) entry which is preliminary data.</text>
</comment>
<protein>
    <submittedName>
        <fullName evidence="1">Uncharacterized protein</fullName>
    </submittedName>
</protein>
<sequence>MVELTCCAPVSDDHLEWSKLRVTVDLLALASWKPSSSSRVD</sequence>
<reference evidence="1 2" key="1">
    <citation type="journal article" date="2021" name="Commun. Biol.">
        <title>The genome of Shorea leprosula (Dipterocarpaceae) highlights the ecological relevance of drought in aseasonal tropical rainforests.</title>
        <authorList>
            <person name="Ng K.K.S."/>
            <person name="Kobayashi M.J."/>
            <person name="Fawcett J.A."/>
            <person name="Hatakeyama M."/>
            <person name="Paape T."/>
            <person name="Ng C.H."/>
            <person name="Ang C.C."/>
            <person name="Tnah L.H."/>
            <person name="Lee C.T."/>
            <person name="Nishiyama T."/>
            <person name="Sese J."/>
            <person name="O'Brien M.J."/>
            <person name="Copetti D."/>
            <person name="Mohd Noor M.I."/>
            <person name="Ong R.C."/>
            <person name="Putra M."/>
            <person name="Sireger I.Z."/>
            <person name="Indrioko S."/>
            <person name="Kosugi Y."/>
            <person name="Izuno A."/>
            <person name="Isagi Y."/>
            <person name="Lee S.L."/>
            <person name="Shimizu K.K."/>
        </authorList>
    </citation>
    <scope>NUCLEOTIDE SEQUENCE [LARGE SCALE GENOMIC DNA]</scope>
    <source>
        <strain evidence="1">214</strain>
    </source>
</reference>
<dbReference type="Proteomes" id="UP001054252">
    <property type="component" value="Unassembled WGS sequence"/>
</dbReference>
<dbReference type="EMBL" id="BPVZ01000021">
    <property type="protein sequence ID" value="GKV04266.1"/>
    <property type="molecule type" value="Genomic_DNA"/>
</dbReference>
<proteinExistence type="predicted"/>
<organism evidence="1 2">
    <name type="scientific">Rubroshorea leprosula</name>
    <dbReference type="NCBI Taxonomy" id="152421"/>
    <lineage>
        <taxon>Eukaryota</taxon>
        <taxon>Viridiplantae</taxon>
        <taxon>Streptophyta</taxon>
        <taxon>Embryophyta</taxon>
        <taxon>Tracheophyta</taxon>
        <taxon>Spermatophyta</taxon>
        <taxon>Magnoliopsida</taxon>
        <taxon>eudicotyledons</taxon>
        <taxon>Gunneridae</taxon>
        <taxon>Pentapetalae</taxon>
        <taxon>rosids</taxon>
        <taxon>malvids</taxon>
        <taxon>Malvales</taxon>
        <taxon>Dipterocarpaceae</taxon>
        <taxon>Rubroshorea</taxon>
    </lineage>
</organism>
<evidence type="ECO:0000313" key="2">
    <source>
        <dbReference type="Proteomes" id="UP001054252"/>
    </source>
</evidence>
<keyword evidence="2" id="KW-1185">Reference proteome</keyword>
<evidence type="ECO:0000313" key="1">
    <source>
        <dbReference type="EMBL" id="GKV04266.1"/>
    </source>
</evidence>
<accession>A0AAV5IQY4</accession>